<comment type="caution">
    <text evidence="1">The sequence shown here is derived from an EMBL/GenBank/DDBJ whole genome shotgun (WGS) entry which is preliminary data.</text>
</comment>
<dbReference type="InterPro" id="IPR003065">
    <property type="entry name" value="Invas_SpaK"/>
</dbReference>
<dbReference type="RefSeq" id="WP_190421039.1">
    <property type="nucleotide sequence ID" value="NZ_JAAOCA010000014.1"/>
</dbReference>
<accession>A0ABR7Z218</accession>
<gene>
    <name evidence="1" type="ORF">HAQ05_12580</name>
</gene>
<evidence type="ECO:0000313" key="1">
    <source>
        <dbReference type="EMBL" id="MBD1599536.1"/>
    </source>
</evidence>
<sequence>MPPIDIAQLVRDALKASGCNDQQIGSFDGHSTIELEFNGIPSVHIAGLETGVWFWARIAELTPAILQSSAEHLLGFIMHGFGPARTEQLQVADIDGWLELRVLLSDASTGDAESMAQAIEAFVHSIDELQELLRR</sequence>
<keyword evidence="2" id="KW-1185">Reference proteome</keyword>
<organism evidence="1 2">
    <name type="scientific">Pseudomonas typographi</name>
    <dbReference type="NCBI Taxonomy" id="2715964"/>
    <lineage>
        <taxon>Bacteria</taxon>
        <taxon>Pseudomonadati</taxon>
        <taxon>Pseudomonadota</taxon>
        <taxon>Gammaproteobacteria</taxon>
        <taxon>Pseudomonadales</taxon>
        <taxon>Pseudomonadaceae</taxon>
        <taxon>Pseudomonas</taxon>
    </lineage>
</organism>
<dbReference type="CDD" id="cd17035">
    <property type="entry name" value="T3SC_IB_Spa15-like"/>
    <property type="match status" value="1"/>
</dbReference>
<evidence type="ECO:0000313" key="2">
    <source>
        <dbReference type="Proteomes" id="UP000805841"/>
    </source>
</evidence>
<protein>
    <submittedName>
        <fullName evidence="1">Invasion protein B family</fullName>
    </submittedName>
</protein>
<dbReference type="SUPFAM" id="SSF69635">
    <property type="entry name" value="Type III secretory system chaperone-like"/>
    <property type="match status" value="1"/>
</dbReference>
<dbReference type="Gene3D" id="3.30.1460.10">
    <property type="match status" value="1"/>
</dbReference>
<dbReference type="EMBL" id="JAAOCA010000014">
    <property type="protein sequence ID" value="MBD1599536.1"/>
    <property type="molecule type" value="Genomic_DNA"/>
</dbReference>
<reference evidence="1 2" key="1">
    <citation type="journal article" date="2020" name="Insects">
        <title>Bacteria Belonging to Pseudomonas typographi sp. nov. from the Bark Beetle Ips typographus Have Genomic Potential to Aid in the Host Ecology.</title>
        <authorList>
            <person name="Peral-Aranega E."/>
            <person name="Saati-Santamaria Z."/>
            <person name="Kolarik M."/>
            <person name="Rivas R."/>
            <person name="Garcia-Fraile P."/>
        </authorList>
    </citation>
    <scope>NUCLEOTIDE SEQUENCE [LARGE SCALE GENOMIC DNA]</scope>
    <source>
        <strain evidence="1 2">CA3A</strain>
    </source>
</reference>
<proteinExistence type="predicted"/>
<dbReference type="PRINTS" id="PR01305">
    <property type="entry name" value="SSPAKPROTEIN"/>
</dbReference>
<dbReference type="Pfam" id="PF03519">
    <property type="entry name" value="Invas_SpaK"/>
    <property type="match status" value="1"/>
</dbReference>
<dbReference type="Proteomes" id="UP000805841">
    <property type="component" value="Unassembled WGS sequence"/>
</dbReference>
<name>A0ABR7Z218_9PSED</name>